<evidence type="ECO:0000313" key="3">
    <source>
        <dbReference type="Proteomes" id="UP001058533"/>
    </source>
</evidence>
<dbReference type="RefSeq" id="WP_256507345.1">
    <property type="nucleotide sequence ID" value="NZ_CP101740.1"/>
</dbReference>
<keyword evidence="3" id="KW-1185">Reference proteome</keyword>
<accession>A0ABY5LFN8</accession>
<dbReference type="Pfam" id="PF05960">
    <property type="entry name" value="DUF885"/>
    <property type="match status" value="1"/>
</dbReference>
<dbReference type="PANTHER" id="PTHR33361:SF2">
    <property type="entry name" value="DUF885 DOMAIN-CONTAINING PROTEIN"/>
    <property type="match status" value="1"/>
</dbReference>
<proteinExistence type="predicted"/>
<protein>
    <submittedName>
        <fullName evidence="2">DUF885 family protein</fullName>
    </submittedName>
</protein>
<feature type="chain" id="PRO_5046800639" evidence="1">
    <location>
        <begin position="26"/>
        <end position="604"/>
    </location>
</feature>
<dbReference type="Proteomes" id="UP001058533">
    <property type="component" value="Chromosome"/>
</dbReference>
<name>A0ABY5LFN8_9SPHN</name>
<dbReference type="InterPro" id="IPR010281">
    <property type="entry name" value="DUF885"/>
</dbReference>
<keyword evidence="1" id="KW-0732">Signal</keyword>
<evidence type="ECO:0000313" key="2">
    <source>
        <dbReference type="EMBL" id="UUL83506.1"/>
    </source>
</evidence>
<organism evidence="2 3">
    <name type="scientific">Sphingomonas qomolangmaensis</name>
    <dbReference type="NCBI Taxonomy" id="2918765"/>
    <lineage>
        <taxon>Bacteria</taxon>
        <taxon>Pseudomonadati</taxon>
        <taxon>Pseudomonadota</taxon>
        <taxon>Alphaproteobacteria</taxon>
        <taxon>Sphingomonadales</taxon>
        <taxon>Sphingomonadaceae</taxon>
        <taxon>Sphingomonas</taxon>
    </lineage>
</organism>
<evidence type="ECO:0000256" key="1">
    <source>
        <dbReference type="SAM" id="SignalP"/>
    </source>
</evidence>
<reference evidence="2" key="1">
    <citation type="submission" date="2022-07" db="EMBL/GenBank/DDBJ databases">
        <title>Sphingomonas sp. nov., a novel bacterium isolated from the north slope of the Mount Everest.</title>
        <authorList>
            <person name="Cui X."/>
            <person name="Liu Y."/>
        </authorList>
    </citation>
    <scope>NUCLEOTIDE SEQUENCE</scope>
    <source>
        <strain evidence="2">S5-59</strain>
    </source>
</reference>
<sequence>MNLDRRQLLLATGASAALTALPLRAAQASADVRAQALMDAIAEEYLLRSPESATGLGIDTGARAGLKARSSDRSSAGRLHSAAWTKSALDRLRAVDTAALSPGIRTDIEVATTAYATAIDGFAFPYGAVAVGGWRNGPYVVAQNMGAYLDVPKFLDATHKVATKADADAYLSRLAAFADNLDGETERLRDARGRGVIASDVLMDKTLASIKMTREGPAKDWLIVESLARRTKTIPGDWGARAEKIATADVAPALDRQIAELELHRKAANADAGVWKFKDGPDYYAWTLRAATTTRMTPEEVHAMGQEELKSLQGEMDGILKTLGYTNGSVGERMTGLGKDPRFQFAAGDAGRAEIMAMIQATIADVRTRLPRAFGAPVKGIVEVKRIAIAEQEGAPLAYGGAGTIDGSVPGRFWINLKDPALHTKYSLPTLTFHESIPGHVWQGEYAQKLPLLRSLMGFSAMGEGWALYAEQLGNELGVYDDDPVGRLGYLQSIAFRACRLVVDTGLHTKRWTRDYAIDWFARTNGSSVGEVTSEVDRYCAWPGQACGYKIGHSEINRLRTKAQADLGTRYDFKAFNDAVVGGGGVPLTVLAGNIDRWMVTRRG</sequence>
<dbReference type="PROSITE" id="PS51318">
    <property type="entry name" value="TAT"/>
    <property type="match status" value="1"/>
</dbReference>
<dbReference type="EMBL" id="CP101740">
    <property type="protein sequence ID" value="UUL83506.1"/>
    <property type="molecule type" value="Genomic_DNA"/>
</dbReference>
<dbReference type="InterPro" id="IPR006311">
    <property type="entry name" value="TAT_signal"/>
</dbReference>
<gene>
    <name evidence="2" type="ORF">NMP03_04565</name>
</gene>
<dbReference type="PANTHER" id="PTHR33361">
    <property type="entry name" value="GLR0591 PROTEIN"/>
    <property type="match status" value="1"/>
</dbReference>
<feature type="signal peptide" evidence="1">
    <location>
        <begin position="1"/>
        <end position="25"/>
    </location>
</feature>